<reference evidence="2" key="1">
    <citation type="journal article" date="2019" name="Plant Biotechnol. J.">
        <title>Genome sequencing of the Australian wild diploid species Gossypium australe highlights disease resistance and delayed gland morphogenesis.</title>
        <authorList>
            <person name="Cai Y."/>
            <person name="Cai X."/>
            <person name="Wang Q."/>
            <person name="Wang P."/>
            <person name="Zhang Y."/>
            <person name="Cai C."/>
            <person name="Xu Y."/>
            <person name="Wang K."/>
            <person name="Zhou Z."/>
            <person name="Wang C."/>
            <person name="Geng S."/>
            <person name="Li B."/>
            <person name="Dong Q."/>
            <person name="Hou Y."/>
            <person name="Wang H."/>
            <person name="Ai P."/>
            <person name="Liu Z."/>
            <person name="Yi F."/>
            <person name="Sun M."/>
            <person name="An G."/>
            <person name="Cheng J."/>
            <person name="Zhang Y."/>
            <person name="Shi Q."/>
            <person name="Xie Y."/>
            <person name="Shi X."/>
            <person name="Chang Y."/>
            <person name="Huang F."/>
            <person name="Chen Y."/>
            <person name="Hong S."/>
            <person name="Mi L."/>
            <person name="Sun Q."/>
            <person name="Zhang L."/>
            <person name="Zhou B."/>
            <person name="Peng R."/>
            <person name="Zhang X."/>
            <person name="Liu F."/>
        </authorList>
    </citation>
    <scope>NUCLEOTIDE SEQUENCE [LARGE SCALE GENOMIC DNA]</scope>
    <source>
        <strain evidence="2">cv. PA1801</strain>
    </source>
</reference>
<dbReference type="InterPro" id="IPR036691">
    <property type="entry name" value="Endo/exonu/phosph_ase_sf"/>
</dbReference>
<protein>
    <submittedName>
        <fullName evidence="1">Non-LTR retroelement reverse transcriptase</fullName>
    </submittedName>
</protein>
<gene>
    <name evidence="1" type="ORF">EPI10_000989</name>
</gene>
<keyword evidence="2" id="KW-1185">Reference proteome</keyword>
<keyword evidence="1" id="KW-0808">Transferase</keyword>
<organism evidence="1 2">
    <name type="scientific">Gossypium australe</name>
    <dbReference type="NCBI Taxonomy" id="47621"/>
    <lineage>
        <taxon>Eukaryota</taxon>
        <taxon>Viridiplantae</taxon>
        <taxon>Streptophyta</taxon>
        <taxon>Embryophyta</taxon>
        <taxon>Tracheophyta</taxon>
        <taxon>Spermatophyta</taxon>
        <taxon>Magnoliopsida</taxon>
        <taxon>eudicotyledons</taxon>
        <taxon>Gunneridae</taxon>
        <taxon>Pentapetalae</taxon>
        <taxon>rosids</taxon>
        <taxon>malvids</taxon>
        <taxon>Malvales</taxon>
        <taxon>Malvaceae</taxon>
        <taxon>Malvoideae</taxon>
        <taxon>Gossypium</taxon>
    </lineage>
</organism>
<dbReference type="PANTHER" id="PTHR33710:SF77">
    <property type="entry name" value="DNASE I-LIKE SUPERFAMILY PROTEIN"/>
    <property type="match status" value="1"/>
</dbReference>
<dbReference type="GO" id="GO:0003964">
    <property type="term" value="F:RNA-directed DNA polymerase activity"/>
    <property type="evidence" value="ECO:0007669"/>
    <property type="project" value="UniProtKB-KW"/>
</dbReference>
<dbReference type="AlphaFoldDB" id="A0A5B6V9I4"/>
<dbReference type="SUPFAM" id="SSF56219">
    <property type="entry name" value="DNase I-like"/>
    <property type="match status" value="1"/>
</dbReference>
<evidence type="ECO:0000313" key="2">
    <source>
        <dbReference type="Proteomes" id="UP000325315"/>
    </source>
</evidence>
<dbReference type="Proteomes" id="UP000325315">
    <property type="component" value="Unassembled WGS sequence"/>
</dbReference>
<evidence type="ECO:0000313" key="1">
    <source>
        <dbReference type="EMBL" id="KAA3465852.1"/>
    </source>
</evidence>
<comment type="caution">
    <text evidence="1">The sequence shown here is derived from an EMBL/GenBank/DDBJ whole genome shotgun (WGS) entry which is preliminary data.</text>
</comment>
<dbReference type="PANTHER" id="PTHR33710">
    <property type="entry name" value="BNAC02G09200D PROTEIN"/>
    <property type="match status" value="1"/>
</dbReference>
<accession>A0A5B6V9I4</accession>
<dbReference type="EMBL" id="SMMG02000007">
    <property type="protein sequence ID" value="KAA3465852.1"/>
    <property type="molecule type" value="Genomic_DNA"/>
</dbReference>
<sequence length="194" mass="22926">MFVTFVYGSPKKRLRSFLWERLDYLAQSIKEPWRGGWLAISGCKLFQKFIQDDGLWDLGFEGPEFTWRRGVVFERLDKAIENSKWFCSFLDVVLFHLPQLKSDHQPILISSQLTRQTRHNISFLFLASWIKHPSFSQLIKDSWKIGLLCQTILFLFGIKKCITIRKRSLARCIENIQAILDLLDQEELIWLQNS</sequence>
<name>A0A5B6V9I4_9ROSI</name>
<keyword evidence="1" id="KW-0548">Nucleotidyltransferase</keyword>
<dbReference type="OrthoDB" id="1002598at2759"/>
<proteinExistence type="predicted"/>
<keyword evidence="1" id="KW-0695">RNA-directed DNA polymerase</keyword>